<dbReference type="Gene3D" id="1.10.10.10">
    <property type="entry name" value="Winged helix-like DNA-binding domain superfamily/Winged helix DNA-binding domain"/>
    <property type="match status" value="1"/>
</dbReference>
<dbReference type="InterPro" id="IPR027417">
    <property type="entry name" value="P-loop_NTPase"/>
</dbReference>
<dbReference type="CDD" id="cd15831">
    <property type="entry name" value="BTAD"/>
    <property type="match status" value="1"/>
</dbReference>
<dbReference type="STRING" id="860235.AOZ06_41340"/>
<accession>A0A0N7F4V1</accession>
<dbReference type="PANTHER" id="PTHR35807">
    <property type="entry name" value="TRANSCRIPTIONAL REGULATOR REDD-RELATED"/>
    <property type="match status" value="1"/>
</dbReference>
<dbReference type="SUPFAM" id="SSF46894">
    <property type="entry name" value="C-terminal effector domain of the bipartite response regulators"/>
    <property type="match status" value="1"/>
</dbReference>
<dbReference type="Pfam" id="PF03704">
    <property type="entry name" value="BTAD"/>
    <property type="match status" value="1"/>
</dbReference>
<dbReference type="InterPro" id="IPR019734">
    <property type="entry name" value="TPR_rpt"/>
</dbReference>
<dbReference type="SMART" id="SM01043">
    <property type="entry name" value="BTAD"/>
    <property type="match status" value="1"/>
</dbReference>
<evidence type="ECO:0000256" key="1">
    <source>
        <dbReference type="ARBA" id="ARBA00005820"/>
    </source>
</evidence>
<keyword evidence="3" id="KW-0238">DNA-binding</keyword>
<keyword evidence="9" id="KW-1185">Reference proteome</keyword>
<dbReference type="InterPro" id="IPR016032">
    <property type="entry name" value="Sig_transdc_resp-reg_C-effctor"/>
</dbReference>
<evidence type="ECO:0000259" key="5">
    <source>
        <dbReference type="SMART" id="SM00382"/>
    </source>
</evidence>
<evidence type="ECO:0000259" key="6">
    <source>
        <dbReference type="SMART" id="SM00862"/>
    </source>
</evidence>
<protein>
    <submittedName>
        <fullName evidence="8">Uncharacterized protein</fullName>
    </submittedName>
</protein>
<dbReference type="InterPro" id="IPR036388">
    <property type="entry name" value="WH-like_DNA-bd_sf"/>
</dbReference>
<evidence type="ECO:0000256" key="2">
    <source>
        <dbReference type="ARBA" id="ARBA00023015"/>
    </source>
</evidence>
<name>A0A0N7F4V1_9PSEU</name>
<dbReference type="GO" id="GO:0006355">
    <property type="term" value="P:regulation of DNA-templated transcription"/>
    <property type="evidence" value="ECO:0007669"/>
    <property type="project" value="InterPro"/>
</dbReference>
<evidence type="ECO:0000256" key="4">
    <source>
        <dbReference type="ARBA" id="ARBA00023163"/>
    </source>
</evidence>
<organism evidence="8 9">
    <name type="scientific">Kibdelosporangium phytohabitans</name>
    <dbReference type="NCBI Taxonomy" id="860235"/>
    <lineage>
        <taxon>Bacteria</taxon>
        <taxon>Bacillati</taxon>
        <taxon>Actinomycetota</taxon>
        <taxon>Actinomycetes</taxon>
        <taxon>Pseudonocardiales</taxon>
        <taxon>Pseudonocardiaceae</taxon>
        <taxon>Kibdelosporangium</taxon>
    </lineage>
</organism>
<dbReference type="InterPro" id="IPR049945">
    <property type="entry name" value="AAA_22"/>
</dbReference>
<dbReference type="InterPro" id="IPR051677">
    <property type="entry name" value="AfsR-DnrI-RedD_regulator"/>
</dbReference>
<dbReference type="PRINTS" id="PR00364">
    <property type="entry name" value="DISEASERSIST"/>
</dbReference>
<dbReference type="SMART" id="SM00028">
    <property type="entry name" value="TPR"/>
    <property type="match status" value="4"/>
</dbReference>
<feature type="domain" description="Bacterial transcriptional activator" evidence="7">
    <location>
        <begin position="96"/>
        <end position="241"/>
    </location>
</feature>
<dbReference type="PANTHER" id="PTHR35807:SF1">
    <property type="entry name" value="TRANSCRIPTIONAL REGULATOR REDD"/>
    <property type="match status" value="1"/>
</dbReference>
<dbReference type="InterPro" id="IPR005158">
    <property type="entry name" value="BTAD"/>
</dbReference>
<dbReference type="SUPFAM" id="SSF48452">
    <property type="entry name" value="TPR-like"/>
    <property type="match status" value="2"/>
</dbReference>
<dbReference type="GO" id="GO:0000160">
    <property type="term" value="P:phosphorelay signal transduction system"/>
    <property type="evidence" value="ECO:0007669"/>
    <property type="project" value="InterPro"/>
</dbReference>
<sequence length="923" mass="100379">MTTELKFRVLGPLRAGDAELGGTKPRVLLATLLLNANQTVTSDMLTDVLWPSHRPRSVAANLRTYVSSLRASSPEIATRMRTDRAGYSIAIGDGELDLAEFTEHVAEARRLRAAGSLAQATAQLEQALALWQGEPLADLPGVPAWDDRLAALAESRVMATEELLGLRVAEGRYQDAIADLRPFLAEHPFRESAWRQLLLALDGSGRQAEALRAYAEIRKRLVTELGVEPGPELREVHAAILKGEAPRPGPAATRTVPRQLPHDVPDFTGRGKHIAALRAMVATAGEAAAVATIVGPPGVGKTSLAVHVGHLLKDEFPDGQLYVDLAGTTSRPRTGKEVLGSLLRSLGVTGAALPDSVHDRAALYRSMASETRMLVLFDDAANATQIRGLLPADNWGVLVTSRQRMAELPATHQIELDVLPTAEASELLGKIAGLERVTGEPESAEAILRSCGHLPLAIRIAGARIAGRRGWTLTVLERRLADETQRLSELKAGELAVRASFDLSYRQLPADAAAAFRLLGRLGPSAIPEWAVGALLDRGGSAELVDVLVDASMLDMAGVDVIDQPRYLMHDLIRCYARDSGDDDVREPISRVVSGWLALTEQAVGQLPASIFRPLRSDTARHPVDKSIVDDVVAAPLRWLDAEHETVISVVELAANEGLGELACTLATTLVPYFDHRCHFDPWQRVHEIALKAAEDTRTKATLTRGLAQVHLYRDSYSTAEAMFAKSRGMFAEVGDPIGEAFASCGIGAARYFRGRPLAALPYFHKGLNSFVEHGDVHAEAYARQTIGKAQLAIGNHREAANWLQRALLLARETGDRHREGRVLSELGKLHGSRDETRKAVRYLEMSLGILRELGDDLCSAYALHSLGDLHTTSGDFGRAEVEVRQALAAFRRLKDRSGEEKAAWTLNLLRRRRNTHLEHVTG</sequence>
<dbReference type="SUPFAM" id="SSF52540">
    <property type="entry name" value="P-loop containing nucleoside triphosphate hydrolases"/>
    <property type="match status" value="1"/>
</dbReference>
<reference evidence="8 9" key="1">
    <citation type="submission" date="2015-07" db="EMBL/GenBank/DDBJ databases">
        <title>Genome sequencing of Kibdelosporangium phytohabitans.</title>
        <authorList>
            <person name="Qin S."/>
            <person name="Xing K."/>
        </authorList>
    </citation>
    <scope>NUCLEOTIDE SEQUENCE [LARGE SCALE GENOMIC DNA]</scope>
    <source>
        <strain evidence="8 9">KLBMP1111</strain>
    </source>
</reference>
<evidence type="ECO:0000313" key="8">
    <source>
        <dbReference type="EMBL" id="ALG12455.1"/>
    </source>
</evidence>
<dbReference type="SMART" id="SM00862">
    <property type="entry name" value="Trans_reg_C"/>
    <property type="match status" value="1"/>
</dbReference>
<dbReference type="InterPro" id="IPR011990">
    <property type="entry name" value="TPR-like_helical_dom_sf"/>
</dbReference>
<dbReference type="RefSeq" id="WP_054294349.1">
    <property type="nucleotide sequence ID" value="NZ_CP012752.1"/>
</dbReference>
<dbReference type="InterPro" id="IPR003593">
    <property type="entry name" value="AAA+_ATPase"/>
</dbReference>
<evidence type="ECO:0000313" key="9">
    <source>
        <dbReference type="Proteomes" id="UP000063699"/>
    </source>
</evidence>
<dbReference type="Gene3D" id="3.40.50.300">
    <property type="entry name" value="P-loop containing nucleotide triphosphate hydrolases"/>
    <property type="match status" value="1"/>
</dbReference>
<gene>
    <name evidence="8" type="ORF">AOZ06_41340</name>
</gene>
<keyword evidence="2" id="KW-0805">Transcription regulation</keyword>
<dbReference type="Pfam" id="PF13401">
    <property type="entry name" value="AAA_22"/>
    <property type="match status" value="1"/>
</dbReference>
<dbReference type="GO" id="GO:0003677">
    <property type="term" value="F:DNA binding"/>
    <property type="evidence" value="ECO:0007669"/>
    <property type="project" value="UniProtKB-KW"/>
</dbReference>
<dbReference type="KEGG" id="kphy:AOZ06_41340"/>
<proteinExistence type="inferred from homology"/>
<dbReference type="SMART" id="SM00382">
    <property type="entry name" value="AAA"/>
    <property type="match status" value="1"/>
</dbReference>
<feature type="domain" description="AAA+ ATPase" evidence="5">
    <location>
        <begin position="287"/>
        <end position="420"/>
    </location>
</feature>
<dbReference type="InterPro" id="IPR001867">
    <property type="entry name" value="OmpR/PhoB-type_DNA-bd"/>
</dbReference>
<dbReference type="EMBL" id="CP012752">
    <property type="protein sequence ID" value="ALG12455.1"/>
    <property type="molecule type" value="Genomic_DNA"/>
</dbReference>
<dbReference type="AlphaFoldDB" id="A0A0N7F4V1"/>
<evidence type="ECO:0000256" key="3">
    <source>
        <dbReference type="ARBA" id="ARBA00023125"/>
    </source>
</evidence>
<keyword evidence="4" id="KW-0804">Transcription</keyword>
<feature type="domain" description="OmpR/PhoB-type" evidence="6">
    <location>
        <begin position="17"/>
        <end position="89"/>
    </location>
</feature>
<dbReference type="GO" id="GO:0043531">
    <property type="term" value="F:ADP binding"/>
    <property type="evidence" value="ECO:0007669"/>
    <property type="project" value="InterPro"/>
</dbReference>
<dbReference type="Gene3D" id="1.25.40.10">
    <property type="entry name" value="Tetratricopeptide repeat domain"/>
    <property type="match status" value="2"/>
</dbReference>
<comment type="similarity">
    <text evidence="1">Belongs to the AfsR/DnrI/RedD regulatory family.</text>
</comment>
<evidence type="ECO:0000259" key="7">
    <source>
        <dbReference type="SMART" id="SM01043"/>
    </source>
</evidence>
<dbReference type="Proteomes" id="UP000063699">
    <property type="component" value="Chromosome"/>
</dbReference>